<sequence length="122" mass="14028">MRVNTDPLADFLIARVEEDAQIARFVNWDSPTEDEQFCAWATPFDLDPDRLIVAIDYQRVLADCAAKRRIIEAYLEVVNQESPAYAAAAEYMETVVRELASAYADHPDYETRWRLARSDPMP</sequence>
<gene>
    <name evidence="1" type="ORF">ELQ92_09880</name>
</gene>
<dbReference type="RefSeq" id="WP_166426763.1">
    <property type="nucleotide sequence ID" value="NZ_RZNC01000003.1"/>
</dbReference>
<name>A0A3S3ZK57_9MICO</name>
<accession>A0A3S3ZK57</accession>
<organism evidence="1 2">
    <name type="scientific">Labedella populi</name>
    <dbReference type="NCBI Taxonomy" id="2498850"/>
    <lineage>
        <taxon>Bacteria</taxon>
        <taxon>Bacillati</taxon>
        <taxon>Actinomycetota</taxon>
        <taxon>Actinomycetes</taxon>
        <taxon>Micrococcales</taxon>
        <taxon>Microbacteriaceae</taxon>
        <taxon>Labedella</taxon>
    </lineage>
</organism>
<comment type="caution">
    <text evidence="1">The sequence shown here is derived from an EMBL/GenBank/DDBJ whole genome shotgun (WGS) entry which is preliminary data.</text>
</comment>
<protein>
    <submittedName>
        <fullName evidence="1">Uncharacterized protein</fullName>
    </submittedName>
</protein>
<dbReference type="InterPro" id="IPR046193">
    <property type="entry name" value="DUF6221"/>
</dbReference>
<dbReference type="Proteomes" id="UP000288603">
    <property type="component" value="Unassembled WGS sequence"/>
</dbReference>
<keyword evidence="2" id="KW-1185">Reference proteome</keyword>
<proteinExistence type="predicted"/>
<dbReference type="EMBL" id="RZNC01000003">
    <property type="protein sequence ID" value="RWZ61307.1"/>
    <property type="molecule type" value="Genomic_DNA"/>
</dbReference>
<evidence type="ECO:0000313" key="1">
    <source>
        <dbReference type="EMBL" id="RWZ61307.1"/>
    </source>
</evidence>
<reference evidence="1 2" key="1">
    <citation type="submission" date="2018-12" db="EMBL/GenBank/DDBJ databases">
        <authorList>
            <person name="Li F."/>
        </authorList>
    </citation>
    <scope>NUCLEOTIDE SEQUENCE [LARGE SCALE GENOMIC DNA]</scope>
    <source>
        <strain evidence="1 2">8H24J-4-2</strain>
    </source>
</reference>
<dbReference type="Pfam" id="PF19730">
    <property type="entry name" value="DUF6221"/>
    <property type="match status" value="1"/>
</dbReference>
<evidence type="ECO:0000313" key="2">
    <source>
        <dbReference type="Proteomes" id="UP000288603"/>
    </source>
</evidence>
<dbReference type="AlphaFoldDB" id="A0A3S3ZK57"/>